<dbReference type="NCBIfam" id="TIGR00077">
    <property type="entry name" value="lspA"/>
    <property type="match status" value="1"/>
</dbReference>
<dbReference type="PRINTS" id="PR00781">
    <property type="entry name" value="LIPOSIGPTASE"/>
</dbReference>
<dbReference type="UniPathway" id="UPA00665"/>
<accession>A0A8J3JXE8</accession>
<dbReference type="InterPro" id="IPR001872">
    <property type="entry name" value="Peptidase_A8"/>
</dbReference>
<feature type="active site" evidence="9">
    <location>
        <position position="155"/>
    </location>
</feature>
<organism evidence="12 13">
    <name type="scientific">Catellatospora chokoriensis</name>
    <dbReference type="NCBI Taxonomy" id="310353"/>
    <lineage>
        <taxon>Bacteria</taxon>
        <taxon>Bacillati</taxon>
        <taxon>Actinomycetota</taxon>
        <taxon>Actinomycetes</taxon>
        <taxon>Micromonosporales</taxon>
        <taxon>Micromonosporaceae</taxon>
        <taxon>Catellatospora</taxon>
    </lineage>
</organism>
<dbReference type="GO" id="GO:0005886">
    <property type="term" value="C:plasma membrane"/>
    <property type="evidence" value="ECO:0007669"/>
    <property type="project" value="UniProtKB-SubCell"/>
</dbReference>
<feature type="transmembrane region" description="Helical" evidence="9">
    <location>
        <begin position="150"/>
        <end position="171"/>
    </location>
</feature>
<keyword evidence="4 9" id="KW-0812">Transmembrane</keyword>
<evidence type="ECO:0000256" key="11">
    <source>
        <dbReference type="SAM" id="MobiDB-lite"/>
    </source>
</evidence>
<comment type="caution">
    <text evidence="12">The sequence shown here is derived from an EMBL/GenBank/DDBJ whole genome shotgun (WGS) entry which is preliminary data.</text>
</comment>
<keyword evidence="2 9" id="KW-1003">Cell membrane</keyword>
<comment type="function">
    <text evidence="9">This protein specifically catalyzes the removal of signal peptides from prolipoproteins.</text>
</comment>
<keyword evidence="13" id="KW-1185">Reference proteome</keyword>
<dbReference type="PANTHER" id="PTHR33695">
    <property type="entry name" value="LIPOPROTEIN SIGNAL PEPTIDASE"/>
    <property type="match status" value="1"/>
</dbReference>
<dbReference type="EC" id="3.4.23.36" evidence="9"/>
<evidence type="ECO:0000256" key="1">
    <source>
        <dbReference type="ARBA" id="ARBA00006139"/>
    </source>
</evidence>
<keyword evidence="8 9" id="KW-0472">Membrane</keyword>
<keyword evidence="7 9" id="KW-1133">Transmembrane helix</keyword>
<dbReference type="GO" id="GO:0006508">
    <property type="term" value="P:proteolysis"/>
    <property type="evidence" value="ECO:0007669"/>
    <property type="project" value="UniProtKB-KW"/>
</dbReference>
<dbReference type="HAMAP" id="MF_00161">
    <property type="entry name" value="LspA"/>
    <property type="match status" value="1"/>
</dbReference>
<keyword evidence="6 9" id="KW-0378">Hydrolase</keyword>
<keyword evidence="3 9" id="KW-0645">Protease</keyword>
<feature type="compositionally biased region" description="Basic and acidic residues" evidence="11">
    <location>
        <begin position="179"/>
        <end position="188"/>
    </location>
</feature>
<feature type="transmembrane region" description="Helical" evidence="9">
    <location>
        <begin position="21"/>
        <end position="39"/>
    </location>
</feature>
<keyword evidence="5 9" id="KW-0064">Aspartyl protease</keyword>
<evidence type="ECO:0000313" key="13">
    <source>
        <dbReference type="Proteomes" id="UP000619293"/>
    </source>
</evidence>
<dbReference type="PANTHER" id="PTHR33695:SF1">
    <property type="entry name" value="LIPOPROTEIN SIGNAL PEPTIDASE"/>
    <property type="match status" value="1"/>
</dbReference>
<evidence type="ECO:0000256" key="3">
    <source>
        <dbReference type="ARBA" id="ARBA00022670"/>
    </source>
</evidence>
<comment type="similarity">
    <text evidence="1 9 10">Belongs to the peptidase A8 family.</text>
</comment>
<evidence type="ECO:0000256" key="8">
    <source>
        <dbReference type="ARBA" id="ARBA00023136"/>
    </source>
</evidence>
<protein>
    <recommendedName>
        <fullName evidence="9">Lipoprotein signal peptidase</fullName>
        <ecNumber evidence="9">3.4.23.36</ecNumber>
    </recommendedName>
    <alternativeName>
        <fullName evidence="9">Prolipoprotein signal peptidase</fullName>
    </alternativeName>
    <alternativeName>
        <fullName evidence="9">Signal peptidase II</fullName>
        <shortName evidence="9">SPase II</shortName>
    </alternativeName>
</protein>
<feature type="active site" evidence="9">
    <location>
        <position position="136"/>
    </location>
</feature>
<dbReference type="AlphaFoldDB" id="A0A8J3JXE8"/>
<evidence type="ECO:0000256" key="10">
    <source>
        <dbReference type="RuleBase" id="RU004181"/>
    </source>
</evidence>
<evidence type="ECO:0000256" key="9">
    <source>
        <dbReference type="HAMAP-Rule" id="MF_00161"/>
    </source>
</evidence>
<evidence type="ECO:0000313" key="12">
    <source>
        <dbReference type="EMBL" id="GIF86880.1"/>
    </source>
</evidence>
<gene>
    <name evidence="9" type="primary">lspA</name>
    <name evidence="12" type="ORF">Cch02nite_03240</name>
</gene>
<evidence type="ECO:0000256" key="7">
    <source>
        <dbReference type="ARBA" id="ARBA00022989"/>
    </source>
</evidence>
<comment type="subcellular location">
    <subcellularLocation>
        <location evidence="9">Cell membrane</location>
        <topology evidence="9">Multi-pass membrane protein</topology>
    </subcellularLocation>
</comment>
<dbReference type="Proteomes" id="UP000619293">
    <property type="component" value="Unassembled WGS sequence"/>
</dbReference>
<evidence type="ECO:0000256" key="6">
    <source>
        <dbReference type="ARBA" id="ARBA00022801"/>
    </source>
</evidence>
<comment type="catalytic activity">
    <reaction evidence="9">
        <text>Release of signal peptides from bacterial membrane prolipoproteins. Hydrolyzes -Xaa-Yaa-Zaa-|-(S,diacylglyceryl)Cys-, in which Xaa is hydrophobic (preferably Leu), and Yaa (Ala or Ser) and Zaa (Gly or Ala) have small, neutral side chains.</text>
        <dbReference type="EC" id="3.4.23.36"/>
    </reaction>
</comment>
<evidence type="ECO:0000256" key="4">
    <source>
        <dbReference type="ARBA" id="ARBA00022692"/>
    </source>
</evidence>
<evidence type="ECO:0000256" key="2">
    <source>
        <dbReference type="ARBA" id="ARBA00022475"/>
    </source>
</evidence>
<dbReference type="EMBL" id="BONG01000001">
    <property type="protein sequence ID" value="GIF86880.1"/>
    <property type="molecule type" value="Genomic_DNA"/>
</dbReference>
<reference evidence="12 13" key="1">
    <citation type="submission" date="2021-01" db="EMBL/GenBank/DDBJ databases">
        <title>Whole genome shotgun sequence of Catellatospora chokoriensis NBRC 107358.</title>
        <authorList>
            <person name="Komaki H."/>
            <person name="Tamura T."/>
        </authorList>
    </citation>
    <scope>NUCLEOTIDE SEQUENCE [LARGE SCALE GENOMIC DNA]</scope>
    <source>
        <strain evidence="12 13">NBRC 107358</strain>
    </source>
</reference>
<proteinExistence type="inferred from homology"/>
<dbReference type="GO" id="GO:0004190">
    <property type="term" value="F:aspartic-type endopeptidase activity"/>
    <property type="evidence" value="ECO:0007669"/>
    <property type="project" value="UniProtKB-UniRule"/>
</dbReference>
<feature type="region of interest" description="Disordered" evidence="11">
    <location>
        <begin position="179"/>
        <end position="215"/>
    </location>
</feature>
<feature type="transmembrane region" description="Helical" evidence="9">
    <location>
        <begin position="101"/>
        <end position="120"/>
    </location>
</feature>
<sequence>MEQDNQREPEHSPRRISRGKALSVFAGMAVFALALDLVTKEWATKLDPHEPIKLLGGAVYMSLTRNSGAAFSLFADHTYIFPIIALGVLCWIGFMARQLRSLPWAIALGMVLGGVVGNLADRIFRAPAPFHGHVVDFISVFHPHGQAFPIFNVADMALVGGVSLAILLELLGRQRDGSRITSDKKTDIDDGPALGDPRDVSSAAVPSDRGAQSWG</sequence>
<evidence type="ECO:0000256" key="5">
    <source>
        <dbReference type="ARBA" id="ARBA00022750"/>
    </source>
</evidence>
<name>A0A8J3JXE8_9ACTN</name>
<comment type="pathway">
    <text evidence="9">Protein modification; lipoprotein biosynthesis (signal peptide cleavage).</text>
</comment>
<dbReference type="Pfam" id="PF01252">
    <property type="entry name" value="Peptidase_A8"/>
    <property type="match status" value="1"/>
</dbReference>
<feature type="transmembrane region" description="Helical" evidence="9">
    <location>
        <begin position="69"/>
        <end position="94"/>
    </location>
</feature>